<dbReference type="Proteomes" id="UP000076502">
    <property type="component" value="Unassembled WGS sequence"/>
</dbReference>
<protein>
    <submittedName>
        <fullName evidence="2">Uncharacterized protein</fullName>
    </submittedName>
</protein>
<feature type="compositionally biased region" description="Basic and acidic residues" evidence="1">
    <location>
        <begin position="98"/>
        <end position="119"/>
    </location>
</feature>
<accession>A0A154PSI3</accession>
<feature type="region of interest" description="Disordered" evidence="1">
    <location>
        <begin position="84"/>
        <end position="173"/>
    </location>
</feature>
<gene>
    <name evidence="2" type="ORF">WN55_06568</name>
</gene>
<evidence type="ECO:0000313" key="2">
    <source>
        <dbReference type="EMBL" id="KZC14070.1"/>
    </source>
</evidence>
<dbReference type="EMBL" id="KQ435036">
    <property type="protein sequence ID" value="KZC14070.1"/>
    <property type="molecule type" value="Genomic_DNA"/>
</dbReference>
<keyword evidence="3" id="KW-1185">Reference proteome</keyword>
<proteinExistence type="predicted"/>
<sequence>MAHAKVAATAPIGYSPVTGVSDCRCPGSEWKLIDYANGRCEKRSKWFLRSISVDIARWGHLRAGWSRVGLSPFDVRVSKVTECGNEPGSMTTMTPPRDVNRLGRPREEKKRNRGAKELVNRNAGISFPKHKPESFPIDSSSGFAAEEVQESQKVTTGSAPKPEGERYFAGGSGAVKGGNLKEVFRERSGPEQLPFVESLSADL</sequence>
<dbReference type="AlphaFoldDB" id="A0A154PSI3"/>
<evidence type="ECO:0000256" key="1">
    <source>
        <dbReference type="SAM" id="MobiDB-lite"/>
    </source>
</evidence>
<evidence type="ECO:0000313" key="3">
    <source>
        <dbReference type="Proteomes" id="UP000076502"/>
    </source>
</evidence>
<organism evidence="2 3">
    <name type="scientific">Dufourea novaeangliae</name>
    <name type="common">Sweat bee</name>
    <dbReference type="NCBI Taxonomy" id="178035"/>
    <lineage>
        <taxon>Eukaryota</taxon>
        <taxon>Metazoa</taxon>
        <taxon>Ecdysozoa</taxon>
        <taxon>Arthropoda</taxon>
        <taxon>Hexapoda</taxon>
        <taxon>Insecta</taxon>
        <taxon>Pterygota</taxon>
        <taxon>Neoptera</taxon>
        <taxon>Endopterygota</taxon>
        <taxon>Hymenoptera</taxon>
        <taxon>Apocrita</taxon>
        <taxon>Aculeata</taxon>
        <taxon>Apoidea</taxon>
        <taxon>Anthophila</taxon>
        <taxon>Halictidae</taxon>
        <taxon>Rophitinae</taxon>
        <taxon>Dufourea</taxon>
    </lineage>
</organism>
<name>A0A154PSI3_DUFNO</name>
<reference evidence="2 3" key="1">
    <citation type="submission" date="2015-07" db="EMBL/GenBank/DDBJ databases">
        <title>The genome of Dufourea novaeangliae.</title>
        <authorList>
            <person name="Pan H."/>
            <person name="Kapheim K."/>
        </authorList>
    </citation>
    <scope>NUCLEOTIDE SEQUENCE [LARGE SCALE GENOMIC DNA]</scope>
    <source>
        <strain evidence="2">0120121106</strain>
        <tissue evidence="2">Whole body</tissue>
    </source>
</reference>